<evidence type="ECO:0000256" key="1">
    <source>
        <dbReference type="ARBA" id="ARBA00004613"/>
    </source>
</evidence>
<dbReference type="Proteomes" id="UP001304300">
    <property type="component" value="Chromosome"/>
</dbReference>
<dbReference type="SMART" id="SM00710">
    <property type="entry name" value="PbH1"/>
    <property type="match status" value="4"/>
</dbReference>
<dbReference type="Gene3D" id="2.160.20.10">
    <property type="entry name" value="Single-stranded right-handed beta-helix, Pectin lyase-like"/>
    <property type="match status" value="2"/>
</dbReference>
<dbReference type="InterPro" id="IPR013783">
    <property type="entry name" value="Ig-like_fold"/>
</dbReference>
<gene>
    <name evidence="5" type="ORF">RZN69_15615</name>
</gene>
<dbReference type="InterPro" id="IPR011050">
    <property type="entry name" value="Pectin_lyase_fold/virulence"/>
</dbReference>
<dbReference type="InterPro" id="IPR055372">
    <property type="entry name" value="CBM96"/>
</dbReference>
<keyword evidence="3" id="KW-0732">Signal</keyword>
<dbReference type="NCBIfam" id="NF033679">
    <property type="entry name" value="DNRLRE_dom"/>
    <property type="match status" value="1"/>
</dbReference>
<dbReference type="GO" id="GO:0005576">
    <property type="term" value="C:extracellular region"/>
    <property type="evidence" value="ECO:0007669"/>
    <property type="project" value="UniProtKB-SubCell"/>
</dbReference>
<keyword evidence="6" id="KW-1185">Reference proteome</keyword>
<protein>
    <submittedName>
        <fullName evidence="5">DNRLRE domain-containing protein</fullName>
    </submittedName>
</protein>
<dbReference type="AlphaFoldDB" id="A0AAQ3QS71"/>
<dbReference type="Pfam" id="PF24517">
    <property type="entry name" value="CBM96"/>
    <property type="match status" value="1"/>
</dbReference>
<organism evidence="5 6">
    <name type="scientific">Rubellicoccus peritrichatus</name>
    <dbReference type="NCBI Taxonomy" id="3080537"/>
    <lineage>
        <taxon>Bacteria</taxon>
        <taxon>Pseudomonadati</taxon>
        <taxon>Verrucomicrobiota</taxon>
        <taxon>Opitutia</taxon>
        <taxon>Puniceicoccales</taxon>
        <taxon>Cerasicoccaceae</taxon>
        <taxon>Rubellicoccus</taxon>
    </lineage>
</organism>
<proteinExistence type="predicted"/>
<dbReference type="InterPro" id="IPR006626">
    <property type="entry name" value="PbH1"/>
</dbReference>
<dbReference type="RefSeq" id="WP_317832148.1">
    <property type="nucleotide sequence ID" value="NZ_CP136920.1"/>
</dbReference>
<keyword evidence="2" id="KW-0964">Secreted</keyword>
<comment type="subcellular location">
    <subcellularLocation>
        <location evidence="1">Secreted</location>
    </subcellularLocation>
</comment>
<dbReference type="EMBL" id="CP136920">
    <property type="protein sequence ID" value="WOO40051.1"/>
    <property type="molecule type" value="Genomic_DNA"/>
</dbReference>
<dbReference type="Gene3D" id="2.60.40.10">
    <property type="entry name" value="Immunoglobulins"/>
    <property type="match status" value="1"/>
</dbReference>
<evidence type="ECO:0000256" key="2">
    <source>
        <dbReference type="ARBA" id="ARBA00022525"/>
    </source>
</evidence>
<name>A0AAQ3QS71_9BACT</name>
<feature type="domain" description="Carbohydrate-binding module family 96" evidence="4">
    <location>
        <begin position="32"/>
        <end position="143"/>
    </location>
</feature>
<evidence type="ECO:0000256" key="3">
    <source>
        <dbReference type="ARBA" id="ARBA00022729"/>
    </source>
</evidence>
<evidence type="ECO:0000313" key="6">
    <source>
        <dbReference type="Proteomes" id="UP001304300"/>
    </source>
</evidence>
<evidence type="ECO:0000313" key="5">
    <source>
        <dbReference type="EMBL" id="WOO40051.1"/>
    </source>
</evidence>
<sequence length="931" mass="101239">MNTTSYANIIRLAKLAFFALFLGPVITLQADTLALAKSAFVKSGFDADNNFGSESTLAVAARGTSYNRKAYLQIDLTNLTASQTWFSASSLELTAYTAPLIGPATGSVTFHVYGVVDADMAWNESTITWNNAPNNDIASAGGVNPAGTVLIDSFTIDTASITANQTFSISGELDNYLNWATGKLGDYYGTRETTAAGNLATLIITSTGGNNDPGVRFYSDDTSYPPSLSYTVGVPALSAPVLNKPTNDAAGYERFPAFTWSPTTGASRYEIQVSNSAGFFIVVDQDVVELTRYVPLEALWPSTRHWRVRALGDNGESSPWSAVFRYHLSEPTNQWTVTPTANWADTVKNLIDNATGPIKIVFEPGDYTYTPTTKNDVYPIRITGKEDVILDGQGAVVKIQPSTVSGGHVIPGFANISNSKRITLRRFTLDYDPVPQFVGIVESLSQFGNFTHVVLDKAAGYPDLDSDIMREHWDFASVLDQHWQSRVESVQGRLKPDADIVWSLDKNSVTSLGSGRYQVTVTHPAYNQVIEQLALGDPLVLFARKWHEDSPVGSITSTYRSDDVALEGLTVHAAPAGHFQFHESPGGKVLNCQLVPKAGRWLAGNADGVHCFGGAIGPWIENCEFEAIGDDGIALYNKGLFAMEVLSTTSIRIWPNNMHLANGDRFRIFHALRGEMATTVYTLTSEPLKYPTSGLAEYYDLTFSPPLVGTLETSYTTDETKHLNDQLFSISERNASFMIRDNRFAAIRRYGCAVKSAKGALVGNRFEGVSSSAVAMINEANYWANGPYCYDVLVANNILSDCGYDKTARYMAGIHLESWKPDPTNMWGHLISEYLPHGLVMIRDNVIDSWEHEAVLLGNAYTSQVTGNIIGPVRSPALLPGVTNQGIVLWNTHGAIVSGNNLLDSGLSTAMALEIPPSANTSATVENNQLP</sequence>
<reference evidence="5 6" key="1">
    <citation type="submission" date="2023-10" db="EMBL/GenBank/DDBJ databases">
        <title>Rubellicoccus peritrichatus gen. nov., sp. nov., isolated from an algae of coral reef tank.</title>
        <authorList>
            <person name="Luo J."/>
        </authorList>
    </citation>
    <scope>NUCLEOTIDE SEQUENCE [LARGE SCALE GENOMIC DNA]</scope>
    <source>
        <strain evidence="5 6">CR14</strain>
    </source>
</reference>
<accession>A0AAQ3QS71</accession>
<dbReference type="KEGG" id="puo:RZN69_15615"/>
<dbReference type="SUPFAM" id="SSF51126">
    <property type="entry name" value="Pectin lyase-like"/>
    <property type="match status" value="1"/>
</dbReference>
<dbReference type="InterPro" id="IPR012334">
    <property type="entry name" value="Pectin_lyas_fold"/>
</dbReference>
<evidence type="ECO:0000259" key="4">
    <source>
        <dbReference type="Pfam" id="PF24517"/>
    </source>
</evidence>